<sequence length="237" mass="25189">MTGQSKHGAQVAVGEAVRVAEFGDEKLGVSSKAGGVVQKIVELDERLGVSATAVKVDSKVTGSLGNKVAATTVGIVSESVNYISEILHNAKLTAQQSAVAQNFEPKGVAVADVATENNTELKSTFNEGFKKGRGKIGMATVKTKEKFGQVNDVTKEKAIQAKDKAGQSNDFRACRRERRCIPTQYSDGEDGMIGEEDSDIERQLRESLASAEDEEVADDDDDVGANGVSRPRKCPPS</sequence>
<gene>
    <name evidence="1" type="ORF">PsorP6_017469</name>
</gene>
<name>A0ACC0WL25_9STRA</name>
<protein>
    <submittedName>
        <fullName evidence="1">Uncharacterized protein</fullName>
    </submittedName>
</protein>
<evidence type="ECO:0000313" key="1">
    <source>
        <dbReference type="EMBL" id="KAI9919462.1"/>
    </source>
</evidence>
<dbReference type="EMBL" id="CM047590">
    <property type="protein sequence ID" value="KAI9919462.1"/>
    <property type="molecule type" value="Genomic_DNA"/>
</dbReference>
<organism evidence="1 2">
    <name type="scientific">Peronosclerospora sorghi</name>
    <dbReference type="NCBI Taxonomy" id="230839"/>
    <lineage>
        <taxon>Eukaryota</taxon>
        <taxon>Sar</taxon>
        <taxon>Stramenopiles</taxon>
        <taxon>Oomycota</taxon>
        <taxon>Peronosporomycetes</taxon>
        <taxon>Peronosporales</taxon>
        <taxon>Peronosporaceae</taxon>
        <taxon>Peronosclerospora</taxon>
    </lineage>
</organism>
<dbReference type="Proteomes" id="UP001163321">
    <property type="component" value="Chromosome 11"/>
</dbReference>
<accession>A0ACC0WL25</accession>
<keyword evidence="2" id="KW-1185">Reference proteome</keyword>
<evidence type="ECO:0000313" key="2">
    <source>
        <dbReference type="Proteomes" id="UP001163321"/>
    </source>
</evidence>
<comment type="caution">
    <text evidence="1">The sequence shown here is derived from an EMBL/GenBank/DDBJ whole genome shotgun (WGS) entry which is preliminary data.</text>
</comment>
<proteinExistence type="predicted"/>
<reference evidence="1 2" key="1">
    <citation type="journal article" date="2022" name="bioRxiv">
        <title>The genome of the oomycete Peronosclerospora sorghi, a cosmopolitan pathogen of maize and sorghum, is inflated with dispersed pseudogenes.</title>
        <authorList>
            <person name="Fletcher K."/>
            <person name="Martin F."/>
            <person name="Isakeit T."/>
            <person name="Cavanaugh K."/>
            <person name="Magill C."/>
            <person name="Michelmore R."/>
        </authorList>
    </citation>
    <scope>NUCLEOTIDE SEQUENCE [LARGE SCALE GENOMIC DNA]</scope>
    <source>
        <strain evidence="1">P6</strain>
    </source>
</reference>